<accession>A0A5N0TP00</accession>
<proteinExistence type="predicted"/>
<sequence length="99" mass="10274">MSSSDIYIDRDNMERRIRGIVGHVDALDKALRDIPGPADGGPASALLGFIAAAGAEAANEYGGAVRLIGAITVDVLKDISATEAEITDHLVDLKAELGD</sequence>
<reference evidence="2" key="1">
    <citation type="submission" date="2019-09" db="EMBL/GenBank/DDBJ databases">
        <title>Mumia zhuanghuii sp. nov. isolated from the intestinal contents of plateau pika (Ochotona curzoniae) in the Qinghai-Tibet plateau of China.</title>
        <authorList>
            <person name="Tian Z."/>
        </authorList>
    </citation>
    <scope>NUCLEOTIDE SEQUENCE [LARGE SCALE GENOMIC DNA]</scope>
    <source>
        <strain evidence="2">L-033</strain>
    </source>
</reference>
<dbReference type="Proteomes" id="UP000326838">
    <property type="component" value="Unassembled WGS sequence"/>
</dbReference>
<evidence type="ECO:0000313" key="2">
    <source>
        <dbReference type="Proteomes" id="UP000326838"/>
    </source>
</evidence>
<evidence type="ECO:0000313" key="1">
    <source>
        <dbReference type="EMBL" id="KAA9136211.1"/>
    </source>
</evidence>
<comment type="caution">
    <text evidence="1">The sequence shown here is derived from an EMBL/GenBank/DDBJ whole genome shotgun (WGS) entry which is preliminary data.</text>
</comment>
<name>A0A5N0TP00_9MICO</name>
<dbReference type="EMBL" id="VYUY01000001">
    <property type="protein sequence ID" value="KAA9136211.1"/>
    <property type="molecule type" value="Genomic_DNA"/>
</dbReference>
<organism evidence="1 2">
    <name type="scientific">Microbacterium caowuchunii</name>
    <dbReference type="NCBI Taxonomy" id="2614638"/>
    <lineage>
        <taxon>Bacteria</taxon>
        <taxon>Bacillati</taxon>
        <taxon>Actinomycetota</taxon>
        <taxon>Actinomycetes</taxon>
        <taxon>Micrococcales</taxon>
        <taxon>Microbacteriaceae</taxon>
        <taxon>Microbacterium</taxon>
    </lineage>
</organism>
<dbReference type="AlphaFoldDB" id="A0A5N0TP00"/>
<evidence type="ECO:0008006" key="3">
    <source>
        <dbReference type="Google" id="ProtNLM"/>
    </source>
</evidence>
<keyword evidence="2" id="KW-1185">Reference proteome</keyword>
<gene>
    <name evidence="1" type="ORF">F6B40_00070</name>
</gene>
<protein>
    <recommendedName>
        <fullName evidence="3">Excreted virulence factor EspC, type VII ESX diderm</fullName>
    </recommendedName>
</protein>
<dbReference type="RefSeq" id="WP_150891400.1">
    <property type="nucleotide sequence ID" value="NZ_VYUY01000001.1"/>
</dbReference>